<keyword evidence="1" id="KW-0732">Signal</keyword>
<dbReference type="InterPro" id="IPR025345">
    <property type="entry name" value="DUF4249"/>
</dbReference>
<dbReference type="Pfam" id="PF14054">
    <property type="entry name" value="DUF4249"/>
    <property type="match status" value="1"/>
</dbReference>
<dbReference type="EMBL" id="SZVO01000002">
    <property type="protein sequence ID" value="TKT93265.1"/>
    <property type="molecule type" value="Genomic_DNA"/>
</dbReference>
<dbReference type="AlphaFoldDB" id="A0A4U6D9F1"/>
<evidence type="ECO:0000313" key="2">
    <source>
        <dbReference type="EMBL" id="TKT93265.1"/>
    </source>
</evidence>
<name>A0A4U6D9F1_9BACT</name>
<accession>A0A4U6D9F1</accession>
<proteinExistence type="predicted"/>
<comment type="caution">
    <text evidence="2">The sequence shown here is derived from an EMBL/GenBank/DDBJ whole genome shotgun (WGS) entry which is preliminary data.</text>
</comment>
<reference evidence="2 3" key="1">
    <citation type="submission" date="2019-05" db="EMBL/GenBank/DDBJ databases">
        <title>Dyadobacter AR-3-8 sp. nov., isolated from arctic soil.</title>
        <authorList>
            <person name="Chaudhary D.K."/>
        </authorList>
    </citation>
    <scope>NUCLEOTIDE SEQUENCE [LARGE SCALE GENOMIC DNA]</scope>
    <source>
        <strain evidence="2 3">AR-3-8</strain>
    </source>
</reference>
<gene>
    <name evidence="2" type="ORF">FDK13_05260</name>
</gene>
<sequence length="341" mass="38382">MAKAVLLLFLVFLCFSCVDEVQLPARSVESRLVVEGLITNETPPYTVKLSYTGQYNSLIYGQNEIPVDGAVVSITEIGGRTVVLDQDALAPLFFWMRDSTFQGKLGKSYQLRVQLVDGKSYISEPDVLNDVAAIDKIYAEYRSRAEGDVYNPDYYDVLLDTKDPAATGNYYRWSGYGYIPRISTGEPVGMSVCCKWCWIPSYGSVTDVLSDALVNGNTISRRLVFSSPIYYVGRHYIEISQYSLTKSAYQFWVKFEEQRKRNGSLFDPLPASIEGNVHREDDPNILALGYFGSSAISKRRLVIPGDTLNLARLEIKYDDVFIKEGNCQRVYSQGQLSPPSW</sequence>
<dbReference type="Proteomes" id="UP000304900">
    <property type="component" value="Unassembled WGS sequence"/>
</dbReference>
<dbReference type="OrthoDB" id="922982at2"/>
<organism evidence="2 3">
    <name type="scientific">Dyadobacter frigoris</name>
    <dbReference type="NCBI Taxonomy" id="2576211"/>
    <lineage>
        <taxon>Bacteria</taxon>
        <taxon>Pseudomonadati</taxon>
        <taxon>Bacteroidota</taxon>
        <taxon>Cytophagia</taxon>
        <taxon>Cytophagales</taxon>
        <taxon>Spirosomataceae</taxon>
        <taxon>Dyadobacter</taxon>
    </lineage>
</organism>
<feature type="signal peptide" evidence="1">
    <location>
        <begin position="1"/>
        <end position="19"/>
    </location>
</feature>
<keyword evidence="3" id="KW-1185">Reference proteome</keyword>
<evidence type="ECO:0000313" key="3">
    <source>
        <dbReference type="Proteomes" id="UP000304900"/>
    </source>
</evidence>
<feature type="chain" id="PRO_5020401486" evidence="1">
    <location>
        <begin position="20"/>
        <end position="341"/>
    </location>
</feature>
<dbReference type="RefSeq" id="WP_137338941.1">
    <property type="nucleotide sequence ID" value="NZ_SZVO01000002.1"/>
</dbReference>
<protein>
    <submittedName>
        <fullName evidence="2">DUF4249 domain-containing protein</fullName>
    </submittedName>
</protein>
<evidence type="ECO:0000256" key="1">
    <source>
        <dbReference type="SAM" id="SignalP"/>
    </source>
</evidence>